<keyword evidence="4" id="KW-1185">Reference proteome</keyword>
<sequence length="715" mass="79609">MTVASQNPHWPLLAGLRPRLRQHVRTHSQQYRGERWYLLRDQSNSRHLRFSAPAYEFVGRLDGELTVEEIHHRIRIVLGEDAPTQDDIVLILTQLFAMDLLRSELPAEAKEFFNRFQDERRLRRQRAFMNPLAIRIPLLDPDTILNRLMPWIRPVFSRAGVVVWILLVGLAGLLGLTNIPEISASVNRDILLPANLVLMLLTFVVIKIVHEFAHAFTVKMWGGEVHEMGITLLVFAPVPYVDASAAWEIRDKYKRALVGAVGVLVELFIAALALFVWLAVEPGLVRDVAFNAMLIGTVSTLLFNANPLLRFDGYYVLQDLAEIPNLYARSSRYYLYLIQRYLFGIESARSPVTAAGESVWFAVYGLAAFIYRLFILAVIVLFLVEEYLFIGVALGAWAMGTQIVLPLYRGTRFLIEGPSLAGRRKRATGVSALTIGGVSAILLLVPVSLTSQAQGVVWVTEQALVYSGAEGLVEEVLVEPGTPVEANTPLVRMSAFSLEAQISKLDARRRELEIRIAAERLNQRVKSKLLDSELRWVEAELAMLKTQQDSLIVRSQVAGVFVLPDESRFVGRHLRKGELIGYVISPERLIVRAVVPQSKIGLVREKVSQVEVRVAERLSETVQVHVSRETPAGSTVLPSRALGTAGGGAIAVKKTDSGGTSAAEEVFHVDLSLPEGFNVAGVGERAYVRFDHGAEPLASQWLRSGRQLLLSRLDF</sequence>
<name>A0ABT8VZC7_9GAMM</name>
<dbReference type="InterPro" id="IPR041881">
    <property type="entry name" value="PqqD_sf"/>
</dbReference>
<organism evidence="3 4">
    <name type="scientific">Marinobacter suaedae</name>
    <dbReference type="NCBI Taxonomy" id="3057675"/>
    <lineage>
        <taxon>Bacteria</taxon>
        <taxon>Pseudomonadati</taxon>
        <taxon>Pseudomonadota</taxon>
        <taxon>Gammaproteobacteria</taxon>
        <taxon>Pseudomonadales</taxon>
        <taxon>Marinobacteraceae</taxon>
        <taxon>Marinobacter</taxon>
    </lineage>
</organism>
<accession>A0ABT8VZC7</accession>
<dbReference type="Gene3D" id="1.10.10.1150">
    <property type="entry name" value="Coenzyme PQQ synthesis protein D (PqqD)"/>
    <property type="match status" value="1"/>
</dbReference>
<protein>
    <recommendedName>
        <fullName evidence="5">Peptidase M50</fullName>
    </recommendedName>
</protein>
<feature type="transmembrane region" description="Helical" evidence="2">
    <location>
        <begin position="256"/>
        <end position="278"/>
    </location>
</feature>
<reference evidence="3" key="1">
    <citation type="submission" date="2023-07" db="EMBL/GenBank/DDBJ databases">
        <title>Marinobacter sp. chi1 genome sequencing and assembly.</title>
        <authorList>
            <person name="Park S."/>
        </authorList>
    </citation>
    <scope>NUCLEOTIDE SEQUENCE</scope>
    <source>
        <strain evidence="3">Chi1</strain>
    </source>
</reference>
<evidence type="ECO:0000256" key="1">
    <source>
        <dbReference type="SAM" id="Coils"/>
    </source>
</evidence>
<feature type="transmembrane region" description="Helical" evidence="2">
    <location>
        <begin position="155"/>
        <end position="178"/>
    </location>
</feature>
<feature type="transmembrane region" description="Helical" evidence="2">
    <location>
        <begin position="429"/>
        <end position="449"/>
    </location>
</feature>
<keyword evidence="1" id="KW-0175">Coiled coil</keyword>
<comment type="caution">
    <text evidence="3">The sequence shown here is derived from an EMBL/GenBank/DDBJ whole genome shotgun (WGS) entry which is preliminary data.</text>
</comment>
<keyword evidence="2" id="KW-0812">Transmembrane</keyword>
<feature type="transmembrane region" description="Helical" evidence="2">
    <location>
        <begin position="290"/>
        <end position="309"/>
    </location>
</feature>
<evidence type="ECO:0000313" key="4">
    <source>
        <dbReference type="Proteomes" id="UP001168640"/>
    </source>
</evidence>
<feature type="transmembrane region" description="Helical" evidence="2">
    <location>
        <begin position="388"/>
        <end position="408"/>
    </location>
</feature>
<keyword evidence="2" id="KW-0472">Membrane</keyword>
<proteinExistence type="predicted"/>
<dbReference type="Proteomes" id="UP001168640">
    <property type="component" value="Unassembled WGS sequence"/>
</dbReference>
<evidence type="ECO:0000256" key="2">
    <source>
        <dbReference type="SAM" id="Phobius"/>
    </source>
</evidence>
<feature type="transmembrane region" description="Helical" evidence="2">
    <location>
        <begin position="359"/>
        <end position="382"/>
    </location>
</feature>
<dbReference type="PANTHER" id="PTHR13325:SF3">
    <property type="entry name" value="MEMBRANE-BOUND TRANSCRIPTION FACTOR SITE-2 PROTEASE"/>
    <property type="match status" value="1"/>
</dbReference>
<feature type="coiled-coil region" evidence="1">
    <location>
        <begin position="495"/>
        <end position="522"/>
    </location>
</feature>
<dbReference type="EMBL" id="JAUMIS010000001">
    <property type="protein sequence ID" value="MDO3721351.1"/>
    <property type="molecule type" value="Genomic_DNA"/>
</dbReference>
<feature type="transmembrane region" description="Helical" evidence="2">
    <location>
        <begin position="190"/>
        <end position="210"/>
    </location>
</feature>
<gene>
    <name evidence="3" type="ORF">QVZ43_06415</name>
</gene>
<keyword evidence="2" id="KW-1133">Transmembrane helix</keyword>
<dbReference type="InterPro" id="IPR001193">
    <property type="entry name" value="MBTPS2"/>
</dbReference>
<evidence type="ECO:0008006" key="5">
    <source>
        <dbReference type="Google" id="ProtNLM"/>
    </source>
</evidence>
<dbReference type="PANTHER" id="PTHR13325">
    <property type="entry name" value="PROTEASE M50 MEMBRANE-BOUND TRANSCRIPTION FACTOR SITE 2 PROTEASE"/>
    <property type="match status" value="1"/>
</dbReference>
<dbReference type="RefSeq" id="WP_302909289.1">
    <property type="nucleotide sequence ID" value="NZ_JAUMIS010000001.1"/>
</dbReference>
<evidence type="ECO:0000313" key="3">
    <source>
        <dbReference type="EMBL" id="MDO3721351.1"/>
    </source>
</evidence>